<dbReference type="Pfam" id="PF02597">
    <property type="entry name" value="ThiS"/>
    <property type="match status" value="1"/>
</dbReference>
<dbReference type="PANTHER" id="PTHR34472">
    <property type="entry name" value="SULFUR CARRIER PROTEIN THIS"/>
    <property type="match status" value="1"/>
</dbReference>
<proteinExistence type="predicted"/>
<reference evidence="1 2" key="1">
    <citation type="submission" date="2020-05" db="EMBL/GenBank/DDBJ databases">
        <title>Thiomicrorhabdus sediminis sp.nov. and Thiomicrorhabdus xiamenensis sp.nov., novel sulfur-oxidizing bacteria isolated from coastal sediment.</title>
        <authorList>
            <person name="Liu X."/>
        </authorList>
    </citation>
    <scope>NUCLEOTIDE SEQUENCE [LARGE SCALE GENOMIC DNA]</scope>
    <source>
        <strain evidence="1 2">G2</strain>
    </source>
</reference>
<sequence length="65" mass="7148">MKIEINGHELVLEEGQTLQSALSLFGARMPYAVMLNEEFVPNSEHEQRILHGGDKVEVVSAIQGG</sequence>
<accession>A0A7D4SYQ9</accession>
<dbReference type="NCBIfam" id="TIGR01683">
    <property type="entry name" value="thiS"/>
    <property type="match status" value="1"/>
</dbReference>
<evidence type="ECO:0000313" key="2">
    <source>
        <dbReference type="Proteomes" id="UP000504724"/>
    </source>
</evidence>
<protein>
    <submittedName>
        <fullName evidence="1">Sulfur carrier protein ThiS</fullName>
    </submittedName>
</protein>
<dbReference type="InterPro" id="IPR016155">
    <property type="entry name" value="Mopterin_synth/thiamin_S_b"/>
</dbReference>
<dbReference type="Gene3D" id="3.10.20.30">
    <property type="match status" value="1"/>
</dbReference>
<dbReference type="EMBL" id="CP054020">
    <property type="protein sequence ID" value="QKI89264.1"/>
    <property type="molecule type" value="Genomic_DNA"/>
</dbReference>
<keyword evidence="2" id="KW-1185">Reference proteome</keyword>
<dbReference type="SUPFAM" id="SSF54285">
    <property type="entry name" value="MoaD/ThiS"/>
    <property type="match status" value="1"/>
</dbReference>
<evidence type="ECO:0000313" key="1">
    <source>
        <dbReference type="EMBL" id="QKI89264.1"/>
    </source>
</evidence>
<dbReference type="InterPro" id="IPR003749">
    <property type="entry name" value="ThiS/MoaD-like"/>
</dbReference>
<dbReference type="Proteomes" id="UP000504724">
    <property type="component" value="Chromosome"/>
</dbReference>
<dbReference type="RefSeq" id="WP_173285162.1">
    <property type="nucleotide sequence ID" value="NZ_CP054020.1"/>
</dbReference>
<dbReference type="AlphaFoldDB" id="A0A7D4SYQ9"/>
<dbReference type="CDD" id="cd00565">
    <property type="entry name" value="Ubl_ThiS"/>
    <property type="match status" value="1"/>
</dbReference>
<gene>
    <name evidence="1" type="primary">thiS</name>
    <name evidence="1" type="ORF">HQN79_06645</name>
</gene>
<dbReference type="PANTHER" id="PTHR34472:SF1">
    <property type="entry name" value="SULFUR CARRIER PROTEIN THIS"/>
    <property type="match status" value="1"/>
</dbReference>
<dbReference type="InterPro" id="IPR012675">
    <property type="entry name" value="Beta-grasp_dom_sf"/>
</dbReference>
<dbReference type="KEGG" id="txa:HQN79_06645"/>
<name>A0A7D4SYQ9_9GAMM</name>
<organism evidence="1 2">
    <name type="scientific">Thiomicrorhabdus xiamenensis</name>
    <dbReference type="NCBI Taxonomy" id="2739063"/>
    <lineage>
        <taxon>Bacteria</taxon>
        <taxon>Pseudomonadati</taxon>
        <taxon>Pseudomonadota</taxon>
        <taxon>Gammaproteobacteria</taxon>
        <taxon>Thiotrichales</taxon>
        <taxon>Piscirickettsiaceae</taxon>
        <taxon>Thiomicrorhabdus</taxon>
    </lineage>
</organism>
<dbReference type="InterPro" id="IPR010035">
    <property type="entry name" value="Thi_S"/>
</dbReference>